<keyword evidence="2" id="KW-0808">Transferase</keyword>
<dbReference type="EMBL" id="JBHUHT010000009">
    <property type="protein sequence ID" value="MFD2095626.1"/>
    <property type="molecule type" value="Genomic_DNA"/>
</dbReference>
<dbReference type="PANTHER" id="PTHR40086">
    <property type="entry name" value="PHOSPHOTRANSFERASE YTMP-RELATED"/>
    <property type="match status" value="1"/>
</dbReference>
<proteinExistence type="predicted"/>
<dbReference type="Gene3D" id="3.30.200.20">
    <property type="entry name" value="Phosphorylase Kinase, domain 1"/>
    <property type="match status" value="1"/>
</dbReference>
<organism evidence="2 3">
    <name type="scientific">Corallincola platygyrae</name>
    <dbReference type="NCBI Taxonomy" id="1193278"/>
    <lineage>
        <taxon>Bacteria</taxon>
        <taxon>Pseudomonadati</taxon>
        <taxon>Pseudomonadota</taxon>
        <taxon>Gammaproteobacteria</taxon>
        <taxon>Alteromonadales</taxon>
        <taxon>Psychromonadaceae</taxon>
        <taxon>Corallincola</taxon>
    </lineage>
</organism>
<dbReference type="InterPro" id="IPR011009">
    <property type="entry name" value="Kinase-like_dom_sf"/>
</dbReference>
<dbReference type="InterPro" id="IPR002575">
    <property type="entry name" value="Aminoglycoside_PTrfase"/>
</dbReference>
<protein>
    <submittedName>
        <fullName evidence="2">Choline/ethanolamine kinase family protein</fullName>
        <ecNumber evidence="2">2.7.-.-</ecNumber>
    </submittedName>
</protein>
<dbReference type="SUPFAM" id="SSF56112">
    <property type="entry name" value="Protein kinase-like (PK-like)"/>
    <property type="match status" value="1"/>
</dbReference>
<accession>A0ABW4XJB2</accession>
<name>A0ABW4XJB2_9GAMM</name>
<dbReference type="Proteomes" id="UP001597380">
    <property type="component" value="Unassembled WGS sequence"/>
</dbReference>
<dbReference type="Gene3D" id="3.90.1200.10">
    <property type="match status" value="1"/>
</dbReference>
<feature type="domain" description="Aminoglycoside phosphotransferase" evidence="1">
    <location>
        <begin position="27"/>
        <end position="214"/>
    </location>
</feature>
<dbReference type="GO" id="GO:0016301">
    <property type="term" value="F:kinase activity"/>
    <property type="evidence" value="ECO:0007669"/>
    <property type="project" value="UniProtKB-KW"/>
</dbReference>
<sequence length="282" mass="32172">MQPLTEVQKLLKNLPGRLLPVTPEACDLTPLSGGFNNLVWRFTANDGAGYVIKLFNNDNVIPSGRSNERKLTQQASDIGITPRLVYWDDNNTFAVTEYQAADGSRLSKDMALRTLIKLHGLHTQSSQTVDYLEDFSVNEQLKAFSFKRVYDWQNRMLSSALARCVCHHDLCPDNLVIAKDQLWVIDFEYSGWGHPLFDLASLSESFSDPETKLQLWQTYLSTSGLPCSKQEREAWQAAQALYTFLCANWFYRQLSSQKTNQRLAGKAEYYHSQLIELISRSN</sequence>
<keyword evidence="2" id="KW-0418">Kinase</keyword>
<dbReference type="Pfam" id="PF01636">
    <property type="entry name" value="APH"/>
    <property type="match status" value="1"/>
</dbReference>
<reference evidence="3" key="1">
    <citation type="journal article" date="2019" name="Int. J. Syst. Evol. Microbiol.">
        <title>The Global Catalogue of Microorganisms (GCM) 10K type strain sequencing project: providing services to taxonomists for standard genome sequencing and annotation.</title>
        <authorList>
            <consortium name="The Broad Institute Genomics Platform"/>
            <consortium name="The Broad Institute Genome Sequencing Center for Infectious Disease"/>
            <person name="Wu L."/>
            <person name="Ma J."/>
        </authorList>
    </citation>
    <scope>NUCLEOTIDE SEQUENCE [LARGE SCALE GENOMIC DNA]</scope>
    <source>
        <strain evidence="3">CGMCC 1.10992</strain>
    </source>
</reference>
<dbReference type="RefSeq" id="WP_345340303.1">
    <property type="nucleotide sequence ID" value="NZ_BAABLI010000014.1"/>
</dbReference>
<evidence type="ECO:0000259" key="1">
    <source>
        <dbReference type="Pfam" id="PF01636"/>
    </source>
</evidence>
<dbReference type="CDD" id="cd05151">
    <property type="entry name" value="ChoK-like"/>
    <property type="match status" value="1"/>
</dbReference>
<gene>
    <name evidence="2" type="ORF">ACFSJ3_06465</name>
</gene>
<comment type="caution">
    <text evidence="2">The sequence shown here is derived from an EMBL/GenBank/DDBJ whole genome shotgun (WGS) entry which is preliminary data.</text>
</comment>
<evidence type="ECO:0000313" key="3">
    <source>
        <dbReference type="Proteomes" id="UP001597380"/>
    </source>
</evidence>
<dbReference type="EC" id="2.7.-.-" evidence="2"/>
<evidence type="ECO:0000313" key="2">
    <source>
        <dbReference type="EMBL" id="MFD2095626.1"/>
    </source>
</evidence>
<keyword evidence="3" id="KW-1185">Reference proteome</keyword>
<dbReference type="InterPro" id="IPR052077">
    <property type="entry name" value="CcrZ_PhaseVar_Mediator"/>
</dbReference>
<dbReference type="PANTHER" id="PTHR40086:SF1">
    <property type="entry name" value="CELL CYCLE REGULATOR CCRZ"/>
    <property type="match status" value="1"/>
</dbReference>